<dbReference type="Proteomes" id="UP000623681">
    <property type="component" value="Unassembled WGS sequence"/>
</dbReference>
<accession>A0A937FHG2</accession>
<dbReference type="AlphaFoldDB" id="A0A937FHG2"/>
<evidence type="ECO:0000313" key="3">
    <source>
        <dbReference type="Proteomes" id="UP000623681"/>
    </source>
</evidence>
<sequence length="143" mass="16338">MGTKIFVNLPVKDLKKSVDFFTKLGFTFNHQFTDENAACMIINEDIFAMLLVDEFFKNFTQKEITDTTKSTEVILGLSAESKAMVDVIVDKAINMGGKFSKEAVDFGHMYQRSFQDLDGHLWEFIYMDPEAIKEDEELASLVQ</sequence>
<dbReference type="RefSeq" id="WP_202768453.1">
    <property type="nucleotide sequence ID" value="NZ_JAESWA010000023.1"/>
</dbReference>
<dbReference type="Pfam" id="PF22677">
    <property type="entry name" value="Ble-like_N"/>
    <property type="match status" value="1"/>
</dbReference>
<evidence type="ECO:0000313" key="2">
    <source>
        <dbReference type="EMBL" id="MBL4933085.1"/>
    </source>
</evidence>
<name>A0A937FHG2_9CLOT</name>
<comment type="caution">
    <text evidence="2">The sequence shown here is derived from an EMBL/GenBank/DDBJ whole genome shotgun (WGS) entry which is preliminary data.</text>
</comment>
<keyword evidence="3" id="KW-1185">Reference proteome</keyword>
<dbReference type="Gene3D" id="3.10.180.10">
    <property type="entry name" value="2,3-Dihydroxybiphenyl 1,2-Dioxygenase, domain 1"/>
    <property type="match status" value="1"/>
</dbReference>
<gene>
    <name evidence="2" type="ORF">JK634_14825</name>
</gene>
<dbReference type="SUPFAM" id="SSF54593">
    <property type="entry name" value="Glyoxalase/Bleomycin resistance protein/Dihydroxybiphenyl dioxygenase"/>
    <property type="match status" value="1"/>
</dbReference>
<proteinExistence type="predicted"/>
<dbReference type="PROSITE" id="PS51819">
    <property type="entry name" value="VOC"/>
    <property type="match status" value="1"/>
</dbReference>
<feature type="domain" description="VOC" evidence="1">
    <location>
        <begin position="2"/>
        <end position="127"/>
    </location>
</feature>
<dbReference type="InterPro" id="IPR037523">
    <property type="entry name" value="VOC_core"/>
</dbReference>
<dbReference type="PANTHER" id="PTHR36503">
    <property type="entry name" value="BLR2520 PROTEIN"/>
    <property type="match status" value="1"/>
</dbReference>
<dbReference type="InterPro" id="IPR029068">
    <property type="entry name" value="Glyas_Bleomycin-R_OHBP_Dase"/>
</dbReference>
<evidence type="ECO:0000259" key="1">
    <source>
        <dbReference type="PROSITE" id="PS51819"/>
    </source>
</evidence>
<reference evidence="2" key="1">
    <citation type="submission" date="2021-01" db="EMBL/GenBank/DDBJ databases">
        <title>Genome public.</title>
        <authorList>
            <person name="Liu C."/>
            <person name="Sun Q."/>
        </authorList>
    </citation>
    <scope>NUCLEOTIDE SEQUENCE</scope>
    <source>
        <strain evidence="2">YIM B02565</strain>
    </source>
</reference>
<dbReference type="PANTHER" id="PTHR36503:SF2">
    <property type="entry name" value="BLR2408 PROTEIN"/>
    <property type="match status" value="1"/>
</dbReference>
<protein>
    <submittedName>
        <fullName evidence="2">VOC family protein</fullName>
    </submittedName>
</protein>
<dbReference type="InterPro" id="IPR053863">
    <property type="entry name" value="Glyoxy/Ble-like_N"/>
</dbReference>
<organism evidence="2 3">
    <name type="scientific">Clostridium paridis</name>
    <dbReference type="NCBI Taxonomy" id="2803863"/>
    <lineage>
        <taxon>Bacteria</taxon>
        <taxon>Bacillati</taxon>
        <taxon>Bacillota</taxon>
        <taxon>Clostridia</taxon>
        <taxon>Eubacteriales</taxon>
        <taxon>Clostridiaceae</taxon>
        <taxon>Clostridium</taxon>
    </lineage>
</organism>
<dbReference type="EMBL" id="JAESWA010000023">
    <property type="protein sequence ID" value="MBL4933085.1"/>
    <property type="molecule type" value="Genomic_DNA"/>
</dbReference>